<dbReference type="InterPro" id="IPR036721">
    <property type="entry name" value="RCK_C_sf"/>
</dbReference>
<dbReference type="KEGG" id="rca:Rcas_0023"/>
<dbReference type="PROSITE" id="PS51201">
    <property type="entry name" value="RCK_N"/>
    <property type="match status" value="1"/>
</dbReference>
<feature type="transmembrane region" description="Helical" evidence="7">
    <location>
        <begin position="29"/>
        <end position="48"/>
    </location>
</feature>
<keyword evidence="5 7" id="KW-1133">Transmembrane helix</keyword>
<feature type="transmembrane region" description="Helical" evidence="7">
    <location>
        <begin position="54"/>
        <end position="71"/>
    </location>
</feature>
<protein>
    <submittedName>
        <fullName evidence="10">Sodium/hydrogen exchanger</fullName>
    </submittedName>
</protein>
<dbReference type="RefSeq" id="WP_011997568.1">
    <property type="nucleotide sequence ID" value="NC_009767.1"/>
</dbReference>
<dbReference type="GO" id="GO:0006813">
    <property type="term" value="P:potassium ion transport"/>
    <property type="evidence" value="ECO:0007669"/>
    <property type="project" value="InterPro"/>
</dbReference>
<dbReference type="PANTHER" id="PTHR42751:SF3">
    <property type="entry name" value="SODIUM_GLUTAMATE SYMPORTER"/>
    <property type="match status" value="1"/>
</dbReference>
<dbReference type="InterPro" id="IPR036291">
    <property type="entry name" value="NAD(P)-bd_dom_sf"/>
</dbReference>
<evidence type="ECO:0000256" key="7">
    <source>
        <dbReference type="SAM" id="Phobius"/>
    </source>
</evidence>
<dbReference type="Gene3D" id="3.30.70.1450">
    <property type="entry name" value="Regulator of K+ conductance, C-terminal domain"/>
    <property type="match status" value="1"/>
</dbReference>
<dbReference type="Gene3D" id="3.40.50.720">
    <property type="entry name" value="NAD(P)-binding Rossmann-like Domain"/>
    <property type="match status" value="1"/>
</dbReference>
<dbReference type="GO" id="GO:0016020">
    <property type="term" value="C:membrane"/>
    <property type="evidence" value="ECO:0007669"/>
    <property type="project" value="UniProtKB-SubCell"/>
</dbReference>
<evidence type="ECO:0000256" key="4">
    <source>
        <dbReference type="ARBA" id="ARBA00022692"/>
    </source>
</evidence>
<feature type="transmembrane region" description="Helical" evidence="7">
    <location>
        <begin position="321"/>
        <end position="342"/>
    </location>
</feature>
<feature type="transmembrane region" description="Helical" evidence="7">
    <location>
        <begin position="115"/>
        <end position="134"/>
    </location>
</feature>
<dbReference type="OrthoDB" id="9793589at2"/>
<evidence type="ECO:0000256" key="1">
    <source>
        <dbReference type="ARBA" id="ARBA00004141"/>
    </source>
</evidence>
<dbReference type="Pfam" id="PF00999">
    <property type="entry name" value="Na_H_Exchanger"/>
    <property type="match status" value="1"/>
</dbReference>
<feature type="transmembrane region" description="Helical" evidence="7">
    <location>
        <begin position="215"/>
        <end position="248"/>
    </location>
</feature>
<dbReference type="InterPro" id="IPR006153">
    <property type="entry name" value="Cation/H_exchanger_TM"/>
</dbReference>
<evidence type="ECO:0000313" key="11">
    <source>
        <dbReference type="Proteomes" id="UP000000263"/>
    </source>
</evidence>
<evidence type="ECO:0000256" key="2">
    <source>
        <dbReference type="ARBA" id="ARBA00005551"/>
    </source>
</evidence>
<dbReference type="GO" id="GO:0015297">
    <property type="term" value="F:antiporter activity"/>
    <property type="evidence" value="ECO:0007669"/>
    <property type="project" value="InterPro"/>
</dbReference>
<feature type="transmembrane region" description="Helical" evidence="7">
    <location>
        <begin position="268"/>
        <end position="286"/>
    </location>
</feature>
<dbReference type="PANTHER" id="PTHR42751">
    <property type="entry name" value="SODIUM/HYDROGEN EXCHANGER FAMILY/TRKA DOMAIN PROTEIN"/>
    <property type="match status" value="1"/>
</dbReference>
<dbReference type="SUPFAM" id="SSF51735">
    <property type="entry name" value="NAD(P)-binding Rossmann-fold domains"/>
    <property type="match status" value="1"/>
</dbReference>
<keyword evidence="11" id="KW-1185">Reference proteome</keyword>
<feature type="transmembrane region" description="Helical" evidence="7">
    <location>
        <begin position="293"/>
        <end position="315"/>
    </location>
</feature>
<dbReference type="EMBL" id="CP000804">
    <property type="protein sequence ID" value="ABU56162.1"/>
    <property type="molecule type" value="Genomic_DNA"/>
</dbReference>
<dbReference type="AlphaFoldDB" id="A7NFE0"/>
<dbReference type="Pfam" id="PF02254">
    <property type="entry name" value="TrkA_N"/>
    <property type="match status" value="1"/>
</dbReference>
<organism evidence="10 11">
    <name type="scientific">Roseiflexus castenholzii (strain DSM 13941 / HLO8)</name>
    <dbReference type="NCBI Taxonomy" id="383372"/>
    <lineage>
        <taxon>Bacteria</taxon>
        <taxon>Bacillati</taxon>
        <taxon>Chloroflexota</taxon>
        <taxon>Chloroflexia</taxon>
        <taxon>Chloroflexales</taxon>
        <taxon>Roseiflexineae</taxon>
        <taxon>Roseiflexaceae</taxon>
        <taxon>Roseiflexus</taxon>
    </lineage>
</organism>
<comment type="similarity">
    <text evidence="2">Belongs to the monovalent cation:proton antiporter 2 (CPA2) transporter (TC 2.A.37) family.</text>
</comment>
<dbReference type="PROSITE" id="PS51202">
    <property type="entry name" value="RCK_C"/>
    <property type="match status" value="1"/>
</dbReference>
<comment type="subcellular location">
    <subcellularLocation>
        <location evidence="1">Membrane</location>
        <topology evidence="1">Multi-pass membrane protein</topology>
    </subcellularLocation>
</comment>
<keyword evidence="4 7" id="KW-0812">Transmembrane</keyword>
<dbReference type="eggNOG" id="COG0490">
    <property type="taxonomic scope" value="Bacteria"/>
</dbReference>
<evidence type="ECO:0000256" key="3">
    <source>
        <dbReference type="ARBA" id="ARBA00022448"/>
    </source>
</evidence>
<feature type="transmembrane region" description="Helical" evidence="7">
    <location>
        <begin position="83"/>
        <end position="103"/>
    </location>
</feature>
<sequence>MGIAADIAIIVVAALIGGFVAQRFGQPLLLGYILAGVVVGPHTGGITVSNIHDIELLAEIGVALLLFALGLEFNLGRMGKVRTIALAGTTIQILVTMAFGFGIGRMLGWPEYESLWFGAIVALSSTMVILKTLLEQGRLGSLAGRIMMSMLIVQDLAVVPMLIILPTLQDPGAGLLTLGWAILHAALFLALMIYGGTRLMPVILRQIAAWNSRELYLIAIVAIGLGVGYATYLAGLSFAFGAFVAGMVLSESEHSHHALSSIGPLRDLFGLLFFVSIGMLIDPAFLIDHLGIVLLVVALVAIGKALIFGAISRAFGYADGIPILVGLGMFQIGEFAFVLAEVGLNANAIRQETFTLVLATAVVTMVLTPFAVRGADPLAARLRRTREVIEAHLAPEQTLRNHIIIIGYGRVGRYIAGALQHLRMPCVVIDQDYNAVERARKAGLPVIYGDGASPVVLEAAGLAHARLVMVVVARGVDVEHVVRQVRQLNATVPLIARAANVAQIEELQPLGVDEIVQPEFEAGIEMVRQALLRCDVAPEAIDALSDVVRLHGYQSLRLPGQEELLLNALRKSASATSLAWMTVEAGAPLDGKTIGENHIRWRTGATIVAIERDAAMIANPGPETLLLSGDRLAVWGTLAQRQAVHALCVPLDDAATEAPQLMDGRASVEVDAC</sequence>
<dbReference type="Gene3D" id="1.20.1530.20">
    <property type="match status" value="1"/>
</dbReference>
<gene>
    <name evidence="10" type="ordered locus">Rcas_0023</name>
</gene>
<evidence type="ECO:0000259" key="9">
    <source>
        <dbReference type="PROSITE" id="PS51202"/>
    </source>
</evidence>
<dbReference type="eggNOG" id="COG1226">
    <property type="taxonomic scope" value="Bacteria"/>
</dbReference>
<feature type="domain" description="RCK N-terminal" evidence="8">
    <location>
        <begin position="400"/>
        <end position="516"/>
    </location>
</feature>
<dbReference type="InterPro" id="IPR038770">
    <property type="entry name" value="Na+/solute_symporter_sf"/>
</dbReference>
<dbReference type="GO" id="GO:1902600">
    <property type="term" value="P:proton transmembrane transport"/>
    <property type="evidence" value="ECO:0007669"/>
    <property type="project" value="InterPro"/>
</dbReference>
<dbReference type="STRING" id="383372.Rcas_0023"/>
<dbReference type="HOGENOM" id="CLU_005126_9_0_0"/>
<evidence type="ECO:0000256" key="5">
    <source>
        <dbReference type="ARBA" id="ARBA00022989"/>
    </source>
</evidence>
<dbReference type="InterPro" id="IPR006037">
    <property type="entry name" value="RCK_C"/>
</dbReference>
<proteinExistence type="inferred from homology"/>
<dbReference type="SUPFAM" id="SSF116726">
    <property type="entry name" value="TrkA C-terminal domain-like"/>
    <property type="match status" value="1"/>
</dbReference>
<keyword evidence="6 7" id="KW-0472">Membrane</keyword>
<feature type="transmembrane region" description="Helical" evidence="7">
    <location>
        <begin position="146"/>
        <end position="168"/>
    </location>
</feature>
<name>A7NFE0_ROSCS</name>
<feature type="transmembrane region" description="Helical" evidence="7">
    <location>
        <begin position="6"/>
        <end position="22"/>
    </location>
</feature>
<feature type="transmembrane region" description="Helical" evidence="7">
    <location>
        <begin position="174"/>
        <end position="194"/>
    </location>
</feature>
<dbReference type="Pfam" id="PF02080">
    <property type="entry name" value="TrkA_C"/>
    <property type="match status" value="1"/>
</dbReference>
<feature type="transmembrane region" description="Helical" evidence="7">
    <location>
        <begin position="354"/>
        <end position="372"/>
    </location>
</feature>
<dbReference type="GO" id="GO:0008324">
    <property type="term" value="F:monoatomic cation transmembrane transporter activity"/>
    <property type="evidence" value="ECO:0007669"/>
    <property type="project" value="InterPro"/>
</dbReference>
<feature type="domain" description="RCK C-terminal" evidence="9">
    <location>
        <begin position="566"/>
        <end position="650"/>
    </location>
</feature>
<reference evidence="10 11" key="1">
    <citation type="submission" date="2007-08" db="EMBL/GenBank/DDBJ databases">
        <title>Complete sequence of Roseiflexus castenholzii DSM 13941.</title>
        <authorList>
            <consortium name="US DOE Joint Genome Institute"/>
            <person name="Copeland A."/>
            <person name="Lucas S."/>
            <person name="Lapidus A."/>
            <person name="Barry K."/>
            <person name="Glavina del Rio T."/>
            <person name="Dalin E."/>
            <person name="Tice H."/>
            <person name="Pitluck S."/>
            <person name="Thompson L.S."/>
            <person name="Brettin T."/>
            <person name="Bruce D."/>
            <person name="Detter J.C."/>
            <person name="Han C."/>
            <person name="Tapia R."/>
            <person name="Schmutz J."/>
            <person name="Larimer F."/>
            <person name="Land M."/>
            <person name="Hauser L."/>
            <person name="Kyrpides N."/>
            <person name="Mikhailova N."/>
            <person name="Bryant D.A."/>
            <person name="Hanada S."/>
            <person name="Tsukatani Y."/>
            <person name="Richardson P."/>
        </authorList>
    </citation>
    <scope>NUCLEOTIDE SEQUENCE [LARGE SCALE GENOMIC DNA]</scope>
    <source>
        <strain evidence="11">DSM 13941 / HLO8</strain>
    </source>
</reference>
<evidence type="ECO:0000313" key="10">
    <source>
        <dbReference type="EMBL" id="ABU56162.1"/>
    </source>
</evidence>
<keyword evidence="3" id="KW-0813">Transport</keyword>
<evidence type="ECO:0000256" key="6">
    <source>
        <dbReference type="ARBA" id="ARBA00023136"/>
    </source>
</evidence>
<dbReference type="InterPro" id="IPR003148">
    <property type="entry name" value="RCK_N"/>
</dbReference>
<evidence type="ECO:0000259" key="8">
    <source>
        <dbReference type="PROSITE" id="PS51201"/>
    </source>
</evidence>
<accession>A7NFE0</accession>
<dbReference type="Proteomes" id="UP000000263">
    <property type="component" value="Chromosome"/>
</dbReference>
<dbReference type="eggNOG" id="COG4651">
    <property type="taxonomic scope" value="Bacteria"/>
</dbReference>